<dbReference type="Proteomes" id="UP000283269">
    <property type="component" value="Unassembled WGS sequence"/>
</dbReference>
<evidence type="ECO:0000313" key="2">
    <source>
        <dbReference type="Proteomes" id="UP000283269"/>
    </source>
</evidence>
<protein>
    <submittedName>
        <fullName evidence="1">Uncharacterized protein</fullName>
    </submittedName>
</protein>
<dbReference type="EMBL" id="NHYD01002089">
    <property type="protein sequence ID" value="PPQ88380.1"/>
    <property type="molecule type" value="Genomic_DNA"/>
</dbReference>
<evidence type="ECO:0000313" key="1">
    <source>
        <dbReference type="EMBL" id="PPQ88380.1"/>
    </source>
</evidence>
<comment type="caution">
    <text evidence="1">The sequence shown here is derived from an EMBL/GenBank/DDBJ whole genome shotgun (WGS) entry which is preliminary data.</text>
</comment>
<accession>A0A409XCC4</accession>
<name>A0A409XCC4_PSICY</name>
<dbReference type="InParanoid" id="A0A409XCC4"/>
<keyword evidence="2" id="KW-1185">Reference proteome</keyword>
<gene>
    <name evidence="1" type="ORF">CVT25_002123</name>
</gene>
<organism evidence="1 2">
    <name type="scientific">Psilocybe cyanescens</name>
    <dbReference type="NCBI Taxonomy" id="93625"/>
    <lineage>
        <taxon>Eukaryota</taxon>
        <taxon>Fungi</taxon>
        <taxon>Dikarya</taxon>
        <taxon>Basidiomycota</taxon>
        <taxon>Agaricomycotina</taxon>
        <taxon>Agaricomycetes</taxon>
        <taxon>Agaricomycetidae</taxon>
        <taxon>Agaricales</taxon>
        <taxon>Agaricineae</taxon>
        <taxon>Strophariaceae</taxon>
        <taxon>Psilocybe</taxon>
    </lineage>
</organism>
<sequence length="73" mass="7882">MIQGRYPTMWDAALDTGSVEVSHHLTVVSTRTDSATSDAAIRTYEGVNNGYPKQERATKGGIHAGTWAVVFVT</sequence>
<reference evidence="1 2" key="1">
    <citation type="journal article" date="2018" name="Evol. Lett.">
        <title>Horizontal gene cluster transfer increased hallucinogenic mushroom diversity.</title>
        <authorList>
            <person name="Reynolds H.T."/>
            <person name="Vijayakumar V."/>
            <person name="Gluck-Thaler E."/>
            <person name="Korotkin H.B."/>
            <person name="Matheny P.B."/>
            <person name="Slot J.C."/>
        </authorList>
    </citation>
    <scope>NUCLEOTIDE SEQUENCE [LARGE SCALE GENOMIC DNA]</scope>
    <source>
        <strain evidence="1 2">2631</strain>
    </source>
</reference>
<proteinExistence type="predicted"/>
<dbReference type="AlphaFoldDB" id="A0A409XCC4"/>